<comment type="caution">
    <text evidence="3">The sequence shown here is derived from an EMBL/GenBank/DDBJ whole genome shotgun (WGS) entry which is preliminary data.</text>
</comment>
<dbReference type="Gene3D" id="1.20.1530.20">
    <property type="match status" value="1"/>
</dbReference>
<evidence type="ECO:0000313" key="3">
    <source>
        <dbReference type="EMBL" id="KAB7497172.1"/>
    </source>
</evidence>
<dbReference type="InterPro" id="IPR051843">
    <property type="entry name" value="CPA1_transporter"/>
</dbReference>
<feature type="transmembrane region" description="Helical" evidence="2">
    <location>
        <begin position="92"/>
        <end position="110"/>
    </location>
</feature>
<organism evidence="3 4">
    <name type="scientific">Armadillidium nasatum</name>
    <dbReference type="NCBI Taxonomy" id="96803"/>
    <lineage>
        <taxon>Eukaryota</taxon>
        <taxon>Metazoa</taxon>
        <taxon>Ecdysozoa</taxon>
        <taxon>Arthropoda</taxon>
        <taxon>Crustacea</taxon>
        <taxon>Multicrustacea</taxon>
        <taxon>Malacostraca</taxon>
        <taxon>Eumalacostraca</taxon>
        <taxon>Peracarida</taxon>
        <taxon>Isopoda</taxon>
        <taxon>Oniscidea</taxon>
        <taxon>Crinocheta</taxon>
        <taxon>Armadillidiidae</taxon>
        <taxon>Armadillidium</taxon>
    </lineage>
</organism>
<evidence type="ECO:0000256" key="1">
    <source>
        <dbReference type="ARBA" id="ARBA00007367"/>
    </source>
</evidence>
<dbReference type="Proteomes" id="UP000326759">
    <property type="component" value="Unassembled WGS sequence"/>
</dbReference>
<feature type="transmembrane region" description="Helical" evidence="2">
    <location>
        <begin position="205"/>
        <end position="229"/>
    </location>
</feature>
<evidence type="ECO:0000313" key="4">
    <source>
        <dbReference type="Proteomes" id="UP000326759"/>
    </source>
</evidence>
<sequence>SRNDCLTSGKKLSTCTSSINSEDLDCGTCGPILRKNRTLQPNPSFCDKVIYAMSCPPQGMVGQMLTWILILPISWGVLLTITGSSALPEGNIFSILSLLLLAQIGGFFVSKIGLPPLLGMLLVGIALRSVPGLDIIGANIDQKWSAALRKTALVVILTKAGLGLDPIALKQMSFMVLRLGILPSLVETFIVTLVTHFLLNFPWLWSVMTGFILAGVSPSVVVPCMLSLSDSGYGVEKGVPTLVIAGLSVDNVLSISGFGVMLGIIFSEGKS</sequence>
<dbReference type="AlphaFoldDB" id="A0A5N5ST13"/>
<proteinExistence type="inferred from homology"/>
<keyword evidence="2" id="KW-0472">Membrane</keyword>
<comment type="similarity">
    <text evidence="1">Belongs to the monovalent cation:proton antiporter 1 (CPA1) transporter (TC 2.A.36) family.</text>
</comment>
<dbReference type="EMBL" id="SEYY01020602">
    <property type="protein sequence ID" value="KAB7497172.1"/>
    <property type="molecule type" value="Genomic_DNA"/>
</dbReference>
<reference evidence="3 4" key="1">
    <citation type="journal article" date="2019" name="PLoS Biol.">
        <title>Sex chromosomes control vertical transmission of feminizing Wolbachia symbionts in an isopod.</title>
        <authorList>
            <person name="Becking T."/>
            <person name="Chebbi M.A."/>
            <person name="Giraud I."/>
            <person name="Moumen B."/>
            <person name="Laverre T."/>
            <person name="Caubet Y."/>
            <person name="Peccoud J."/>
            <person name="Gilbert C."/>
            <person name="Cordaux R."/>
        </authorList>
    </citation>
    <scope>NUCLEOTIDE SEQUENCE [LARGE SCALE GENOMIC DNA]</scope>
    <source>
        <strain evidence="3">ANa2</strain>
        <tissue evidence="3">Whole body excluding digestive tract and cuticle</tissue>
    </source>
</reference>
<keyword evidence="2" id="KW-1133">Transmembrane helix</keyword>
<feature type="non-terminal residue" evidence="3">
    <location>
        <position position="271"/>
    </location>
</feature>
<name>A0A5N5ST13_9CRUS</name>
<protein>
    <submittedName>
        <fullName evidence="3">Mitochondrial sodium/hydrogen exchanger 9B2</fullName>
    </submittedName>
</protein>
<dbReference type="PANTHER" id="PTHR31102">
    <property type="match status" value="1"/>
</dbReference>
<accession>A0A5N5ST13</accession>
<dbReference type="OrthoDB" id="423807at2759"/>
<feature type="transmembrane region" description="Helical" evidence="2">
    <location>
        <begin position="241"/>
        <end position="266"/>
    </location>
</feature>
<evidence type="ECO:0000256" key="2">
    <source>
        <dbReference type="SAM" id="Phobius"/>
    </source>
</evidence>
<feature type="transmembrane region" description="Helical" evidence="2">
    <location>
        <begin position="176"/>
        <end position="199"/>
    </location>
</feature>
<keyword evidence="4" id="KW-1185">Reference proteome</keyword>
<feature type="transmembrane region" description="Helical" evidence="2">
    <location>
        <begin position="64"/>
        <end position="86"/>
    </location>
</feature>
<dbReference type="PANTHER" id="PTHR31102:SF1">
    <property type="entry name" value="CATION_H+ EXCHANGER DOMAIN-CONTAINING PROTEIN"/>
    <property type="match status" value="1"/>
</dbReference>
<feature type="non-terminal residue" evidence="3">
    <location>
        <position position="1"/>
    </location>
</feature>
<gene>
    <name evidence="3" type="ORF">Anas_10660</name>
</gene>
<dbReference type="GO" id="GO:0098662">
    <property type="term" value="P:inorganic cation transmembrane transport"/>
    <property type="evidence" value="ECO:0007669"/>
    <property type="project" value="TreeGrafter"/>
</dbReference>
<keyword evidence="2" id="KW-0812">Transmembrane</keyword>
<dbReference type="InterPro" id="IPR038770">
    <property type="entry name" value="Na+/solute_symporter_sf"/>
</dbReference>